<dbReference type="EMBL" id="NQVE01000129">
    <property type="protein sequence ID" value="RAL45707.1"/>
    <property type="molecule type" value="Genomic_DNA"/>
</dbReference>
<dbReference type="AlphaFoldDB" id="A0A328DJC7"/>
<sequence>MDVSVRKCRSLWDSEEDSSHHRLDVINTWAAKGDYPSHDGRSFQEQGYSKADSSSKRHSGWNHSPQNSLLQSCQRIRKDVERLEKEDHKRGKFYSENGSPTFDALRQQRSNKFSEHGSSHPHRLPGRGRSRSPGREKGRSRSRSWSRDREWRSRSRSRSRDKGNSRDRRSRCSPNYNVDSFECDRRQIGSRISSKVCRDFAIGRCRRGGDCWFSHPDNFKVKDGYSAEHNLTERWSGMHRNGDVSRYANSESETIEIHCQGNIPDAYDIENDQPRNSRGIITCKDFGRGNCRWGASCRFSHSGYSGQMYDSSIRNASSDYNWKPDPSKTSRPLCKYFVAGKCYTANCRFSHDGPIRINVETSHSNDIGGHRYDDNKHNLVGLKWDDVEMDPSFDKAPMGEYVAKSNHLDAVHTDRVDPIGDPDLVNSKLWNESAWDVGTAKMLNLEKTSEQVGSTVRENFAIAVPVDHNNNRWAHNLESERAMWQNTTSCEGRDVYPNVTATNTSEYSLESLSNNKECNVISKASQLPSLVVSPIHGERQDTMEDASRVIFPSNSILPYGSPNPHLESYPFWGTGNSSMSNVLNDVNIYRHSIHPELLPEQRFSEISKRANQGSEYSSFLDGAAQGEPMMHAIPSNGHSIIPNDSTDYQKKEAATTSEVQHFSMTQNLSGATFSVPTTRMRSPAPLTSEIWYESGKSQQHAAVPSSVVCSDSNSGLLPTYNAVYTQLDKVKIAPDLCQAAQARGDKSQMPDNFVMHANASKLSEQGTKDTLKELNQSFSLNSEVGNIKHCAASNVDCTKEQYLTHPDSVAKSELNENNRLISKCSEDEQQNNNPDNVDVPGKCEVVNGNKDDKVARLFKISLIESVKEILKPTWKEGQMSREVHKTIVKKVVDKVMGSIQGGHFPKTQDKIEHYLSHSKGKISKLAQAYVERSQKENS</sequence>
<comment type="caution">
    <text evidence="7">The sequence shown here is derived from an EMBL/GenBank/DDBJ whole genome shotgun (WGS) entry which is preliminary data.</text>
</comment>
<evidence type="ECO:0000256" key="3">
    <source>
        <dbReference type="ARBA" id="ARBA00022833"/>
    </source>
</evidence>
<feature type="compositionally biased region" description="Basic and acidic residues" evidence="5">
    <location>
        <begin position="133"/>
        <end position="167"/>
    </location>
</feature>
<evidence type="ECO:0000313" key="8">
    <source>
        <dbReference type="Proteomes" id="UP000249390"/>
    </source>
</evidence>
<name>A0A328DJC7_9ASTE</name>
<evidence type="ECO:0000259" key="6">
    <source>
        <dbReference type="PROSITE" id="PS50103"/>
    </source>
</evidence>
<evidence type="ECO:0000256" key="2">
    <source>
        <dbReference type="ARBA" id="ARBA00022771"/>
    </source>
</evidence>
<keyword evidence="8" id="KW-1185">Reference proteome</keyword>
<dbReference type="GO" id="GO:0008270">
    <property type="term" value="F:zinc ion binding"/>
    <property type="evidence" value="ECO:0007669"/>
    <property type="project" value="UniProtKB-KW"/>
</dbReference>
<feature type="zinc finger region" description="C3H1-type" evidence="4">
    <location>
        <begin position="328"/>
        <end position="354"/>
    </location>
</feature>
<feature type="compositionally biased region" description="Basic residues" evidence="5">
    <location>
        <begin position="119"/>
        <end position="132"/>
    </location>
</feature>
<proteinExistence type="predicted"/>
<dbReference type="InterPro" id="IPR052650">
    <property type="entry name" value="Zinc_finger_CCCH"/>
</dbReference>
<dbReference type="Proteomes" id="UP000249390">
    <property type="component" value="Unassembled WGS sequence"/>
</dbReference>
<feature type="compositionally biased region" description="Polar residues" evidence="5">
    <location>
        <begin position="61"/>
        <end position="71"/>
    </location>
</feature>
<feature type="region of interest" description="Disordered" evidence="5">
    <location>
        <begin position="109"/>
        <end position="171"/>
    </location>
</feature>
<feature type="zinc finger region" description="C3H1-type" evidence="4">
    <location>
        <begin position="277"/>
        <end position="304"/>
    </location>
</feature>
<evidence type="ECO:0000256" key="5">
    <source>
        <dbReference type="SAM" id="MobiDB-lite"/>
    </source>
</evidence>
<dbReference type="Gene3D" id="3.30.1370.210">
    <property type="match status" value="2"/>
</dbReference>
<gene>
    <name evidence="7" type="ORF">DM860_009571</name>
</gene>
<keyword evidence="1 4" id="KW-0479">Metal-binding</keyword>
<keyword evidence="3 4" id="KW-0862">Zinc</keyword>
<accession>A0A328DJC7</accession>
<feature type="domain" description="C3H1-type" evidence="6">
    <location>
        <begin position="328"/>
        <end position="354"/>
    </location>
</feature>
<dbReference type="Pfam" id="PF14608">
    <property type="entry name" value="zf-CCCH_2"/>
    <property type="match status" value="2"/>
</dbReference>
<organism evidence="7 8">
    <name type="scientific">Cuscuta australis</name>
    <dbReference type="NCBI Taxonomy" id="267555"/>
    <lineage>
        <taxon>Eukaryota</taxon>
        <taxon>Viridiplantae</taxon>
        <taxon>Streptophyta</taxon>
        <taxon>Embryophyta</taxon>
        <taxon>Tracheophyta</taxon>
        <taxon>Spermatophyta</taxon>
        <taxon>Magnoliopsida</taxon>
        <taxon>eudicotyledons</taxon>
        <taxon>Gunneridae</taxon>
        <taxon>Pentapetalae</taxon>
        <taxon>asterids</taxon>
        <taxon>lamiids</taxon>
        <taxon>Solanales</taxon>
        <taxon>Convolvulaceae</taxon>
        <taxon>Cuscuteae</taxon>
        <taxon>Cuscuta</taxon>
        <taxon>Cuscuta subgen. Grammica</taxon>
        <taxon>Cuscuta sect. Cleistogrammica</taxon>
    </lineage>
</organism>
<feature type="domain" description="C3H1-type" evidence="6">
    <location>
        <begin position="277"/>
        <end position="304"/>
    </location>
</feature>
<dbReference type="Pfam" id="PF18044">
    <property type="entry name" value="zf-CCCH_4"/>
    <property type="match status" value="1"/>
</dbReference>
<keyword evidence="2 4" id="KW-0863">Zinc-finger</keyword>
<evidence type="ECO:0000313" key="7">
    <source>
        <dbReference type="EMBL" id="RAL45707.1"/>
    </source>
</evidence>
<dbReference type="PROSITE" id="PS50103">
    <property type="entry name" value="ZF_C3H1"/>
    <property type="match status" value="3"/>
</dbReference>
<dbReference type="PANTHER" id="PTHR36886:SF8">
    <property type="entry name" value="ZINC FINGER CCCH DOMAIN-CONTAINING PROTEIN 38"/>
    <property type="match status" value="1"/>
</dbReference>
<evidence type="ECO:0000256" key="1">
    <source>
        <dbReference type="ARBA" id="ARBA00022723"/>
    </source>
</evidence>
<dbReference type="SMART" id="SM00356">
    <property type="entry name" value="ZnF_C3H1"/>
    <property type="match status" value="3"/>
</dbReference>
<feature type="region of interest" description="Disordered" evidence="5">
    <location>
        <begin position="83"/>
        <end position="102"/>
    </location>
</feature>
<protein>
    <recommendedName>
        <fullName evidence="6">C3H1-type domain-containing protein</fullName>
    </recommendedName>
</protein>
<feature type="zinc finger region" description="C3H1-type" evidence="4">
    <location>
        <begin position="191"/>
        <end position="218"/>
    </location>
</feature>
<feature type="region of interest" description="Disordered" evidence="5">
    <location>
        <begin position="33"/>
        <end position="71"/>
    </location>
</feature>
<evidence type="ECO:0000256" key="4">
    <source>
        <dbReference type="PROSITE-ProRule" id="PRU00723"/>
    </source>
</evidence>
<feature type="domain" description="C3H1-type" evidence="6">
    <location>
        <begin position="191"/>
        <end position="218"/>
    </location>
</feature>
<dbReference type="PANTHER" id="PTHR36886">
    <property type="entry name" value="PROTEIN FRIGIDA-ESSENTIAL 1"/>
    <property type="match status" value="1"/>
</dbReference>
<reference evidence="7 8" key="1">
    <citation type="submission" date="2018-06" db="EMBL/GenBank/DDBJ databases">
        <title>The Genome of Cuscuta australis (Dodder) Provides Insight into the Evolution of Plant Parasitism.</title>
        <authorList>
            <person name="Liu H."/>
        </authorList>
    </citation>
    <scope>NUCLEOTIDE SEQUENCE [LARGE SCALE GENOMIC DNA]</scope>
    <source>
        <strain evidence="8">cv. Yunnan</strain>
        <tissue evidence="7">Vines</tissue>
    </source>
</reference>
<dbReference type="InterPro" id="IPR000571">
    <property type="entry name" value="Znf_CCCH"/>
</dbReference>
<dbReference type="InterPro" id="IPR041367">
    <property type="entry name" value="Znf-CCCH_4"/>
</dbReference>